<evidence type="ECO:0000256" key="2">
    <source>
        <dbReference type="ARBA" id="ARBA00010617"/>
    </source>
</evidence>
<dbReference type="Pfam" id="PF00067">
    <property type="entry name" value="p450"/>
    <property type="match status" value="1"/>
</dbReference>
<keyword evidence="9" id="KW-0503">Monooxygenase</keyword>
<keyword evidence="13" id="KW-1185">Reference proteome</keyword>
<accession>A0AA38U5B5</accession>
<dbReference type="EMBL" id="JARYMX010000001">
    <property type="protein sequence ID" value="KAJ9566815.1"/>
    <property type="molecule type" value="Genomic_DNA"/>
</dbReference>
<comment type="caution">
    <text evidence="12">The sequence shown here is derived from an EMBL/GenBank/DDBJ whole genome shotgun (WGS) entry which is preliminary data.</text>
</comment>
<evidence type="ECO:0000256" key="3">
    <source>
        <dbReference type="ARBA" id="ARBA00022617"/>
    </source>
</evidence>
<dbReference type="SUPFAM" id="SSF48264">
    <property type="entry name" value="Cytochrome P450"/>
    <property type="match status" value="1"/>
</dbReference>
<feature type="signal peptide" evidence="11">
    <location>
        <begin position="1"/>
        <end position="28"/>
    </location>
</feature>
<feature type="chain" id="PRO_5041213501" description="Cytochrome P450" evidence="11">
    <location>
        <begin position="29"/>
        <end position="468"/>
    </location>
</feature>
<proteinExistence type="inferred from homology"/>
<evidence type="ECO:0000256" key="11">
    <source>
        <dbReference type="SAM" id="SignalP"/>
    </source>
</evidence>
<reference evidence="12" key="1">
    <citation type="submission" date="2023-03" db="EMBL/GenBank/DDBJ databases">
        <title>Chromosome-scale reference genome and RAD-based genetic map of yellow starthistle (Centaurea solstitialis) reveal putative structural variation and QTLs associated with invader traits.</title>
        <authorList>
            <person name="Reatini B."/>
            <person name="Cang F.A."/>
            <person name="Jiang Q."/>
            <person name="Mckibben M.T.W."/>
            <person name="Barker M.S."/>
            <person name="Rieseberg L.H."/>
            <person name="Dlugosch K.M."/>
        </authorList>
    </citation>
    <scope>NUCLEOTIDE SEQUENCE</scope>
    <source>
        <strain evidence="12">CAN-66</strain>
        <tissue evidence="12">Leaf</tissue>
    </source>
</reference>
<evidence type="ECO:0000256" key="1">
    <source>
        <dbReference type="ARBA" id="ARBA00004370"/>
    </source>
</evidence>
<keyword evidence="5" id="KW-0479">Metal-binding</keyword>
<evidence type="ECO:0000256" key="8">
    <source>
        <dbReference type="ARBA" id="ARBA00023004"/>
    </source>
</evidence>
<keyword evidence="8" id="KW-0408">Iron</keyword>
<dbReference type="CDD" id="cd11072">
    <property type="entry name" value="CYP71-like"/>
    <property type="match status" value="1"/>
</dbReference>
<keyword evidence="4" id="KW-0812">Transmembrane</keyword>
<dbReference type="GO" id="GO:0004497">
    <property type="term" value="F:monooxygenase activity"/>
    <property type="evidence" value="ECO:0007669"/>
    <property type="project" value="UniProtKB-KW"/>
</dbReference>
<dbReference type="GO" id="GO:0020037">
    <property type="term" value="F:heme binding"/>
    <property type="evidence" value="ECO:0007669"/>
    <property type="project" value="InterPro"/>
</dbReference>
<dbReference type="PRINTS" id="PR00463">
    <property type="entry name" value="EP450I"/>
</dbReference>
<dbReference type="PRINTS" id="PR00385">
    <property type="entry name" value="P450"/>
</dbReference>
<evidence type="ECO:0000256" key="9">
    <source>
        <dbReference type="ARBA" id="ARBA00023033"/>
    </source>
</evidence>
<dbReference type="GO" id="GO:0051762">
    <property type="term" value="P:sesquiterpene biosynthetic process"/>
    <property type="evidence" value="ECO:0007669"/>
    <property type="project" value="UniProtKB-ARBA"/>
</dbReference>
<dbReference type="InterPro" id="IPR001128">
    <property type="entry name" value="Cyt_P450"/>
</dbReference>
<gene>
    <name evidence="12" type="ORF">OSB04_002781</name>
</gene>
<evidence type="ECO:0000256" key="10">
    <source>
        <dbReference type="ARBA" id="ARBA00023136"/>
    </source>
</evidence>
<dbReference type="GO" id="GO:0016705">
    <property type="term" value="F:oxidoreductase activity, acting on paired donors, with incorporation or reduction of molecular oxygen"/>
    <property type="evidence" value="ECO:0007669"/>
    <property type="project" value="InterPro"/>
</dbReference>
<evidence type="ECO:0000256" key="6">
    <source>
        <dbReference type="ARBA" id="ARBA00022989"/>
    </source>
</evidence>
<evidence type="ECO:0000313" key="12">
    <source>
        <dbReference type="EMBL" id="KAJ9566815.1"/>
    </source>
</evidence>
<keyword evidence="11" id="KW-0732">Signal</keyword>
<evidence type="ECO:0000256" key="5">
    <source>
        <dbReference type="ARBA" id="ARBA00022723"/>
    </source>
</evidence>
<evidence type="ECO:0008006" key="14">
    <source>
        <dbReference type="Google" id="ProtNLM"/>
    </source>
</evidence>
<dbReference type="AlphaFoldDB" id="A0AA38U5B5"/>
<protein>
    <recommendedName>
        <fullName evidence="14">Cytochrome P450</fullName>
    </recommendedName>
</protein>
<dbReference type="Gene3D" id="1.10.630.10">
    <property type="entry name" value="Cytochrome P450"/>
    <property type="match status" value="1"/>
</dbReference>
<keyword evidence="6" id="KW-1133">Transmembrane helix</keyword>
<dbReference type="GO" id="GO:0016020">
    <property type="term" value="C:membrane"/>
    <property type="evidence" value="ECO:0007669"/>
    <property type="project" value="UniProtKB-SubCell"/>
</dbReference>
<dbReference type="Proteomes" id="UP001172457">
    <property type="component" value="Chromosome 1"/>
</dbReference>
<comment type="similarity">
    <text evidence="2">Belongs to the cytochrome P450 family.</text>
</comment>
<dbReference type="GO" id="GO:0005506">
    <property type="term" value="F:iron ion binding"/>
    <property type="evidence" value="ECO:0007669"/>
    <property type="project" value="InterPro"/>
</dbReference>
<keyword evidence="10" id="KW-0472">Membrane</keyword>
<dbReference type="InterPro" id="IPR036396">
    <property type="entry name" value="Cyt_P450_sf"/>
</dbReference>
<sequence length="468" mass="53299">MEPQILPTLLFFVAFFFFLFTKFRSSNSSDTIQNSPPEPWKLPLIGHLHHLSGAVPHRALGSLAQKLGPVISLQLGQVSAIVISSPLLAKEIMKTHDLSFANRPKLLCVEIVGYNYSGVSFAPYGDYWRQMRKICILELLSAKKVQSFRYIREEESWNLVDSIAMHGSKAINLSEMIFEMMNVIACRNTIGSRYKDQATFIALIDELMSLAGGFDVSDLFPSIKLLHLVTRMRNKLQKIHNKVDEILDTIISDHQQHRASRLNNHNEDLLDVLLRLKDDGGLEFPLSWDNVKAVMLEMLSAGTDTSSVAIEWAMSELMKHPRVMKKVQTELRQTLKGKEKIHESDIQELDYLKQVIKETFRLHPPVPLLVPRECREKCEIGGYDILMGTKVIINAWKIGRDPDYWIDPESMTLGLANVELPLAVLLYHFDWQLPNGVTPETLDMSEVLGITLKRKSNLHLVPSDYDKN</sequence>
<keyword evidence="7" id="KW-0560">Oxidoreductase</keyword>
<comment type="subcellular location">
    <subcellularLocation>
        <location evidence="1">Membrane</location>
    </subcellularLocation>
</comment>
<evidence type="ECO:0000256" key="7">
    <source>
        <dbReference type="ARBA" id="ARBA00023002"/>
    </source>
</evidence>
<organism evidence="12 13">
    <name type="scientific">Centaurea solstitialis</name>
    <name type="common">yellow star-thistle</name>
    <dbReference type="NCBI Taxonomy" id="347529"/>
    <lineage>
        <taxon>Eukaryota</taxon>
        <taxon>Viridiplantae</taxon>
        <taxon>Streptophyta</taxon>
        <taxon>Embryophyta</taxon>
        <taxon>Tracheophyta</taxon>
        <taxon>Spermatophyta</taxon>
        <taxon>Magnoliopsida</taxon>
        <taxon>eudicotyledons</taxon>
        <taxon>Gunneridae</taxon>
        <taxon>Pentapetalae</taxon>
        <taxon>asterids</taxon>
        <taxon>campanulids</taxon>
        <taxon>Asterales</taxon>
        <taxon>Asteraceae</taxon>
        <taxon>Carduoideae</taxon>
        <taxon>Cardueae</taxon>
        <taxon>Centaureinae</taxon>
        <taxon>Centaurea</taxon>
    </lineage>
</organism>
<keyword evidence="3" id="KW-0349">Heme</keyword>
<dbReference type="PANTHER" id="PTHR47955:SF9">
    <property type="entry name" value="PREMNASPIRODIENE OXYGENASE-LIKE"/>
    <property type="match status" value="1"/>
</dbReference>
<dbReference type="PANTHER" id="PTHR47955">
    <property type="entry name" value="CYTOCHROME P450 FAMILY 71 PROTEIN"/>
    <property type="match status" value="1"/>
</dbReference>
<evidence type="ECO:0000256" key="4">
    <source>
        <dbReference type="ARBA" id="ARBA00022692"/>
    </source>
</evidence>
<dbReference type="FunFam" id="1.10.630.10:FF:000043">
    <property type="entry name" value="Cytochrome P450 99A2"/>
    <property type="match status" value="1"/>
</dbReference>
<dbReference type="InterPro" id="IPR002401">
    <property type="entry name" value="Cyt_P450_E_grp-I"/>
</dbReference>
<name>A0AA38U5B5_9ASTR</name>
<evidence type="ECO:0000313" key="13">
    <source>
        <dbReference type="Proteomes" id="UP001172457"/>
    </source>
</evidence>